<keyword evidence="2" id="KW-1185">Reference proteome</keyword>
<reference evidence="1" key="2">
    <citation type="submission" date="2025-08" db="UniProtKB">
        <authorList>
            <consortium name="Ensembl"/>
        </authorList>
    </citation>
    <scope>IDENTIFICATION</scope>
</reference>
<accession>A0A8I3X2V3</accession>
<evidence type="ECO:0000313" key="1">
    <source>
        <dbReference type="Ensembl" id="ENSCJAP00000085338.1"/>
    </source>
</evidence>
<reference evidence="1" key="3">
    <citation type="submission" date="2025-09" db="UniProtKB">
        <authorList>
            <consortium name="Ensembl"/>
        </authorList>
    </citation>
    <scope>IDENTIFICATION</scope>
</reference>
<dbReference type="Proteomes" id="UP000008225">
    <property type="component" value="Chromosome 3"/>
</dbReference>
<name>A0A8I3X2V3_CALJA</name>
<dbReference type="GeneTree" id="ENSGT00940000161627"/>
<organism evidence="1 2">
    <name type="scientific">Callithrix jacchus</name>
    <name type="common">White-tufted-ear marmoset</name>
    <name type="synonym">Simia Jacchus</name>
    <dbReference type="NCBI Taxonomy" id="9483"/>
    <lineage>
        <taxon>Eukaryota</taxon>
        <taxon>Metazoa</taxon>
        <taxon>Chordata</taxon>
        <taxon>Craniata</taxon>
        <taxon>Vertebrata</taxon>
        <taxon>Euteleostomi</taxon>
        <taxon>Mammalia</taxon>
        <taxon>Eutheria</taxon>
        <taxon>Euarchontoglires</taxon>
        <taxon>Primates</taxon>
        <taxon>Haplorrhini</taxon>
        <taxon>Platyrrhini</taxon>
        <taxon>Cebidae</taxon>
        <taxon>Callitrichinae</taxon>
        <taxon>Callithrix</taxon>
        <taxon>Callithrix</taxon>
    </lineage>
</organism>
<dbReference type="PANTHER" id="PTHR46254">
    <property type="entry name" value="PROTEIN GVQW1-RELATED"/>
    <property type="match status" value="1"/>
</dbReference>
<protein>
    <submittedName>
        <fullName evidence="1">Uncharacterized protein</fullName>
    </submittedName>
</protein>
<evidence type="ECO:0000313" key="2">
    <source>
        <dbReference type="Proteomes" id="UP000008225"/>
    </source>
</evidence>
<sequence length="99" mass="11496">MTFRYVSENSRTCKPTTTRCEMTFMDERTWHIHWESRSVAQAGVQWNGLSSSQLLPSRLKRLSCLSLPSSWDYRCLPSHPANVCIFISDRVSLCCPHWS</sequence>
<reference evidence="1 2" key="1">
    <citation type="submission" date="2009-03" db="EMBL/GenBank/DDBJ databases">
        <authorList>
            <person name="Warren W."/>
            <person name="Ye L."/>
            <person name="Minx P."/>
            <person name="Worley K."/>
            <person name="Gibbs R."/>
            <person name="Wilson R.K."/>
        </authorList>
    </citation>
    <scope>NUCLEOTIDE SEQUENCE [LARGE SCALE GENOMIC DNA]</scope>
</reference>
<proteinExistence type="predicted"/>
<dbReference type="Ensembl" id="ENSCJAT00000119198.1">
    <property type="protein sequence ID" value="ENSCJAP00000085338.1"/>
    <property type="gene ID" value="ENSCJAG00000087251.1"/>
</dbReference>
<dbReference type="PANTHER" id="PTHR46254:SF6">
    <property type="entry name" value="HIGH MOBILITY GROUP AT-HOOK 2"/>
    <property type="match status" value="1"/>
</dbReference>
<dbReference type="AlphaFoldDB" id="A0A8I3X2V3"/>